<feature type="domain" description="Glycosyl hydrolase family 13 catalytic" evidence="5">
    <location>
        <begin position="32"/>
        <end position="362"/>
    </location>
</feature>
<dbReference type="SUPFAM" id="SSF49299">
    <property type="entry name" value="PKD domain"/>
    <property type="match status" value="1"/>
</dbReference>
<dbReference type="InterPro" id="IPR017853">
    <property type="entry name" value="GH"/>
</dbReference>
<dbReference type="InterPro" id="IPR035986">
    <property type="entry name" value="PKD_dom_sf"/>
</dbReference>
<keyword evidence="2" id="KW-0326">Glycosidase</keyword>
<evidence type="ECO:0000256" key="1">
    <source>
        <dbReference type="ARBA" id="ARBA00022801"/>
    </source>
</evidence>
<dbReference type="InterPro" id="IPR026444">
    <property type="entry name" value="Secre_tail"/>
</dbReference>
<dbReference type="Pfam" id="PF16738">
    <property type="entry name" value="CBM26"/>
    <property type="match status" value="5"/>
</dbReference>
<proteinExistence type="predicted"/>
<dbReference type="CDD" id="cd00146">
    <property type="entry name" value="PKD"/>
    <property type="match status" value="1"/>
</dbReference>
<dbReference type="SMART" id="SM00810">
    <property type="entry name" value="Alpha-amyl_C2"/>
    <property type="match status" value="1"/>
</dbReference>
<dbReference type="InterPro" id="IPR012850">
    <property type="entry name" value="A-amylase_bs_C"/>
</dbReference>
<feature type="region of interest" description="Disordered" evidence="3">
    <location>
        <begin position="145"/>
        <end position="174"/>
    </location>
</feature>
<comment type="caution">
    <text evidence="7">The sequence shown here is derived from an EMBL/GenBank/DDBJ whole genome shotgun (WGS) entry which is preliminary data.</text>
</comment>
<dbReference type="SUPFAM" id="SSF51445">
    <property type="entry name" value="(Trans)glycosidases"/>
    <property type="match status" value="2"/>
</dbReference>
<name>A0ABP9D2T3_9BACT</name>
<feature type="chain" id="PRO_5045632726" description="Alpha-amylase" evidence="4">
    <location>
        <begin position="26"/>
        <end position="2070"/>
    </location>
</feature>
<protein>
    <recommendedName>
        <fullName evidence="9">Alpha-amylase</fullName>
    </recommendedName>
</protein>
<evidence type="ECO:0000256" key="4">
    <source>
        <dbReference type="SAM" id="SignalP"/>
    </source>
</evidence>
<feature type="domain" description="Alpha-amylase C-terminal beta-sheet" evidence="6">
    <location>
        <begin position="363"/>
        <end position="420"/>
    </location>
</feature>
<evidence type="ECO:0000259" key="6">
    <source>
        <dbReference type="SMART" id="SM00810"/>
    </source>
</evidence>
<dbReference type="InterPro" id="IPR013783">
    <property type="entry name" value="Ig-like_fold"/>
</dbReference>
<feature type="region of interest" description="Disordered" evidence="3">
    <location>
        <begin position="805"/>
        <end position="827"/>
    </location>
</feature>
<dbReference type="Proteomes" id="UP001500298">
    <property type="component" value="Unassembled WGS sequence"/>
</dbReference>
<keyword evidence="4" id="KW-0732">Signal</keyword>
<dbReference type="InterPro" id="IPR059177">
    <property type="entry name" value="GH29D-like_dom"/>
</dbReference>
<reference evidence="8" key="1">
    <citation type="journal article" date="2019" name="Int. J. Syst. Evol. Microbiol.">
        <title>The Global Catalogue of Microorganisms (GCM) 10K type strain sequencing project: providing services to taxonomists for standard genome sequencing and annotation.</title>
        <authorList>
            <consortium name="The Broad Institute Genomics Platform"/>
            <consortium name="The Broad Institute Genome Sequencing Center for Infectious Disease"/>
            <person name="Wu L."/>
            <person name="Ma J."/>
        </authorList>
    </citation>
    <scope>NUCLEOTIDE SEQUENCE [LARGE SCALE GENOMIC DNA]</scope>
    <source>
        <strain evidence="8">JCM 18326</strain>
    </source>
</reference>
<dbReference type="NCBIfam" id="TIGR04183">
    <property type="entry name" value="Por_Secre_tail"/>
    <property type="match status" value="1"/>
</dbReference>
<dbReference type="InterPro" id="IPR006047">
    <property type="entry name" value="GH13_cat_dom"/>
</dbReference>
<dbReference type="Gene3D" id="3.20.20.80">
    <property type="entry name" value="Glycosidases"/>
    <property type="match status" value="3"/>
</dbReference>
<feature type="domain" description="Glycosyl hydrolase family 13 catalytic" evidence="5">
    <location>
        <begin position="794"/>
        <end position="1255"/>
    </location>
</feature>
<dbReference type="Pfam" id="PF13290">
    <property type="entry name" value="CHB_HEX_C_1"/>
    <property type="match status" value="5"/>
</dbReference>
<dbReference type="Pfam" id="PF18962">
    <property type="entry name" value="Por_Secre_tail"/>
    <property type="match status" value="1"/>
</dbReference>
<sequence length="2070" mass="225276">MNYLRHTLQWIIGLFLIGLSHSLYAQSADGSEVLLQGFHWNSANTTTKNWWNNLSTKVDAIDNAGFDGIWLPPSSDAGDRAGYLPRKWYDLNSNYGTEAELRSMISSFNTKNIKVIGDIVINHRVGTTGWSDFTEPTMGCWAITSDDEVNTDPNSPEQGSACGSPDTGTPYSAARDINHADSRVRTEIKNWMNWLISDVGYAGWRYDYVHGFATGYFKEYNDATSPFISIGEMWRSDAQEIVDWIDGTQGSSTAFDFALKYKLHDAVNGNYGVLARNGSGQLPGVMGIWPQKAITFLENHDTEPARAEDHPGNQYPNDPTSNTQILQGYAYILTHPGTPVVFYSHLFDYGVYDEIAEMVQLRKANGLTHSSTVAIQQADGGGYAAIIDNKVAMKIGGGNWSPGSGWVLQASGPNYAIWDKGVGVNKPPVVSISPAILQSATPLDVTLSVTDDADSNLPIYYTLDGSTPTAASSVYSSPINLTATTTVKAIAIDSQGATGSNEQTYYIGEEPPVMTVYVKKPATWSAVYAHYWDVSPTNALADTEWPGTALTPVEGTATWYSLEMSGASSANFVFHDNAGNQSDDIIITGTAWYDEGTVTTSCPGDCPAEETVTLAVSPAGTAFDTSIAVTLTASAGATTYYTTDGSDPTTSDLVYSGPITLTATTLLKARAFNSSNSSDIISEQYTLNEVQPIADTPVFSVEGGNFDTSISFTLSNTSGCSIYYTTDGSTPTASSTPYTGSITLSETTTVKAITVCDTDDSSVVASYTFTKNEEVIIPVGNNDYFTWDNATVYFTMTDRFYDGDPSNNNAYGRGKDGNGNDYTDDSSAGEFHGGDLKGMTAKLREGYFESIGVNAIWITSPVEQMHGWVGGSSDGSFRHYGYHGYYALDWSELDKNMGTEADFQEFIDEAHSRGIRIIVDVVMNHTGYVTMHDMEEYNYGSLDAGWKGWSPSGAESWHSYHDLFVDYNSGGTWLSNYWGTDWMRHPDITGYDDCTSGGGIDNCVGFLPDLKTEDVSTVGIPPILVNKWTQEGTLAEKTAELDNFFQTTGLPRVVSNYMIFWLTDWVRKYGIDGFRVDTAKHVELERWNRLKQYAVQALQDWKTENPNKKLDDLDFWMTAEVWGHGKNKSEYHTDGGFNSVINFNLKNDARVSSRDASSLESLFSEYASINEDPTWNSLSYLSSHDVPPLFNRGSLQAAGPGFLLLPGGIQIFYGDESGRPEGSWSDAEQNTRSDMNWGNFNTAQHEVWKKLGTFRRDHPAVGAGSHQQIGTSPYTFVRDYETEDYADRVIVAIGASGNVTFNVGNYFSDGDTIIDHYTGAMDIVDNGSVSFTADSEGIVLLYNPQYNGDGRPRITISPNTSYSPDPIEVTISVTDKTDTNPSVYYTTDTQLSTEDLTGWDTYAGSFTLTESATVRVVAINSSGKQAYAEMAYTIGAIPAMDIYYYKPAGWNTAYMHHFDALPEGSVANSVWPGVAMTDIGNGWYHASINALSSGIIFNDNGGTQTDDLTRTGTGWYRDGQWYDNCPGDCPGPQVPEVSISPEGANFDTGSGTVSISATQNGVIYYTTDGTIPTSSSTAYTGSFQVSGSAGSTVTVRAIAINEVGTSEEVTADFTFDAIKSFTVYAKGYSHLYYWDVTDGATVTEANPVAWPGVVMEDAFEVGAGWKKYTITGGTCAKVIFTNNGSGQTADLNTCGDEGYENGQWVSIGPDETAPVLSGTPDEGTYAGTVTVDLSATDNVDSSPTIYYTTDGSTPTTASNSGEGNVSLTFDTEGTYTVKAFAQDDAGNTSAISTQVFTVEAVQGGFTVYFKDYSNPFIHFWNAVPAGSISSTTWPGVSMQLEANGWYSYTFPNNVTAVNLLFHNNAGTKTADLMRDKDGWYKNGQWYDSEPIVTGLTIHFKKPADWAGAKIHYWNVAPAGIAASTWPGIDMASEGNGWYQYTIEGATAANLLFHDGSGKQTGDLYRDSEGWYDNGWSSSSSRLTFKAPVAEVTAYPTPFNEMVHVSFQVQTSQVVTIEVFDLKGQRVQTWSGTAQEGQNTVQLPMNHLQKGLYLGRILSTDLSQTLKMIKQ</sequence>
<evidence type="ECO:0000313" key="7">
    <source>
        <dbReference type="EMBL" id="GAA4825196.1"/>
    </source>
</evidence>
<dbReference type="CDD" id="cd11314">
    <property type="entry name" value="AmyAc_arch_bac_plant_AmyA"/>
    <property type="match status" value="1"/>
</dbReference>
<dbReference type="SMART" id="SM00642">
    <property type="entry name" value="Aamy"/>
    <property type="match status" value="2"/>
</dbReference>
<dbReference type="EMBL" id="BAABJX010000015">
    <property type="protein sequence ID" value="GAA4825196.1"/>
    <property type="molecule type" value="Genomic_DNA"/>
</dbReference>
<dbReference type="Gene3D" id="2.60.40.10">
    <property type="entry name" value="Immunoglobulins"/>
    <property type="match status" value="6"/>
</dbReference>
<dbReference type="InterPro" id="IPR013780">
    <property type="entry name" value="Glyco_hydro_b"/>
</dbReference>
<keyword evidence="1" id="KW-0378">Hydrolase</keyword>
<dbReference type="SUPFAM" id="SSF51011">
    <property type="entry name" value="Glycosyl hydrolase domain"/>
    <property type="match status" value="1"/>
</dbReference>
<dbReference type="Pfam" id="PF00128">
    <property type="entry name" value="Alpha-amylase"/>
    <property type="match status" value="3"/>
</dbReference>
<evidence type="ECO:0000256" key="2">
    <source>
        <dbReference type="ARBA" id="ARBA00023295"/>
    </source>
</evidence>
<dbReference type="PANTHER" id="PTHR43447">
    <property type="entry name" value="ALPHA-AMYLASE"/>
    <property type="match status" value="1"/>
</dbReference>
<evidence type="ECO:0000313" key="8">
    <source>
        <dbReference type="Proteomes" id="UP001500298"/>
    </source>
</evidence>
<feature type="signal peptide" evidence="4">
    <location>
        <begin position="1"/>
        <end position="25"/>
    </location>
</feature>
<evidence type="ECO:0008006" key="9">
    <source>
        <dbReference type="Google" id="ProtNLM"/>
    </source>
</evidence>
<accession>A0ABP9D2T3</accession>
<dbReference type="InterPro" id="IPR031965">
    <property type="entry name" value="CBM26"/>
</dbReference>
<organism evidence="7 8">
    <name type="scientific">Algivirga pacifica</name>
    <dbReference type="NCBI Taxonomy" id="1162670"/>
    <lineage>
        <taxon>Bacteria</taxon>
        <taxon>Pseudomonadati</taxon>
        <taxon>Bacteroidota</taxon>
        <taxon>Cytophagia</taxon>
        <taxon>Cytophagales</taxon>
        <taxon>Flammeovirgaceae</taxon>
        <taxon>Algivirga</taxon>
    </lineage>
</organism>
<evidence type="ECO:0000259" key="5">
    <source>
        <dbReference type="SMART" id="SM00642"/>
    </source>
</evidence>
<dbReference type="Pfam" id="PF07821">
    <property type="entry name" value="Alpha-amyl_C2"/>
    <property type="match status" value="1"/>
</dbReference>
<dbReference type="Gene3D" id="2.60.40.1180">
    <property type="entry name" value="Golgi alpha-mannosidase II"/>
    <property type="match status" value="1"/>
</dbReference>
<keyword evidence="8" id="KW-1185">Reference proteome</keyword>
<gene>
    <name evidence="7" type="ORF">GCM10023331_07010</name>
</gene>
<evidence type="ECO:0000256" key="3">
    <source>
        <dbReference type="SAM" id="MobiDB-lite"/>
    </source>
</evidence>